<dbReference type="Gene3D" id="2.40.50.140">
    <property type="entry name" value="Nucleic acid-binding proteins"/>
    <property type="match status" value="1"/>
</dbReference>
<dbReference type="GO" id="GO:1902975">
    <property type="term" value="P:mitotic DNA replication initiation"/>
    <property type="evidence" value="ECO:0007669"/>
    <property type="project" value="TreeGrafter"/>
</dbReference>
<evidence type="ECO:0000256" key="2">
    <source>
        <dbReference type="ARBA" id="ARBA00022840"/>
    </source>
</evidence>
<dbReference type="Pfam" id="PF17207">
    <property type="entry name" value="MCM_OB"/>
    <property type="match status" value="1"/>
</dbReference>
<dbReference type="GO" id="GO:0000727">
    <property type="term" value="P:double-strand break repair via break-induced replication"/>
    <property type="evidence" value="ECO:0007669"/>
    <property type="project" value="TreeGrafter"/>
</dbReference>
<gene>
    <name evidence="5" type="ORF">EZS28_002457</name>
</gene>
<evidence type="ECO:0000259" key="4">
    <source>
        <dbReference type="PROSITE" id="PS50051"/>
    </source>
</evidence>
<dbReference type="Gene3D" id="3.30.1640.10">
    <property type="entry name" value="mini-chromosome maintenance (MCM) complex, chain A, domain 1"/>
    <property type="match status" value="1"/>
</dbReference>
<keyword evidence="2" id="KW-0067">ATP-binding</keyword>
<dbReference type="SUPFAM" id="SSF50249">
    <property type="entry name" value="Nucleic acid-binding proteins"/>
    <property type="match status" value="1"/>
</dbReference>
<dbReference type="GO" id="GO:0042555">
    <property type="term" value="C:MCM complex"/>
    <property type="evidence" value="ECO:0007669"/>
    <property type="project" value="TreeGrafter"/>
</dbReference>
<feature type="compositionally biased region" description="Low complexity" evidence="3">
    <location>
        <begin position="338"/>
        <end position="349"/>
    </location>
</feature>
<organism evidence="5 6">
    <name type="scientific">Streblomastix strix</name>
    <dbReference type="NCBI Taxonomy" id="222440"/>
    <lineage>
        <taxon>Eukaryota</taxon>
        <taxon>Metamonada</taxon>
        <taxon>Preaxostyla</taxon>
        <taxon>Oxymonadida</taxon>
        <taxon>Streblomastigidae</taxon>
        <taxon>Streblomastix</taxon>
    </lineage>
</organism>
<evidence type="ECO:0000256" key="1">
    <source>
        <dbReference type="ARBA" id="ARBA00022741"/>
    </source>
</evidence>
<comment type="caution">
    <text evidence="5">The sequence shown here is derived from an EMBL/GenBank/DDBJ whole genome shotgun (WGS) entry which is preliminary data.</text>
</comment>
<dbReference type="GO" id="GO:0005524">
    <property type="term" value="F:ATP binding"/>
    <property type="evidence" value="ECO:0007669"/>
    <property type="project" value="UniProtKB-KW"/>
</dbReference>
<protein>
    <submittedName>
        <fullName evidence="5">Putative DNA replication licensing factor MCM3</fullName>
    </submittedName>
</protein>
<dbReference type="GO" id="GO:0017116">
    <property type="term" value="F:single-stranded DNA helicase activity"/>
    <property type="evidence" value="ECO:0007669"/>
    <property type="project" value="TreeGrafter"/>
</dbReference>
<dbReference type="AlphaFoldDB" id="A0A5J4X476"/>
<dbReference type="Gene3D" id="3.40.50.300">
    <property type="entry name" value="P-loop containing nucleotide triphosphate hydrolases"/>
    <property type="match status" value="1"/>
</dbReference>
<feature type="region of interest" description="Disordered" evidence="3">
    <location>
        <begin position="288"/>
        <end position="349"/>
    </location>
</feature>
<feature type="non-terminal residue" evidence="5">
    <location>
        <position position="453"/>
    </location>
</feature>
<evidence type="ECO:0000313" key="6">
    <source>
        <dbReference type="Proteomes" id="UP000324800"/>
    </source>
</evidence>
<feature type="domain" description="MCM C-terminal AAA(+) ATPase" evidence="4">
    <location>
        <begin position="359"/>
        <end position="453"/>
    </location>
</feature>
<reference evidence="5 6" key="1">
    <citation type="submission" date="2019-03" db="EMBL/GenBank/DDBJ databases">
        <title>Single cell metagenomics reveals metabolic interactions within the superorganism composed of flagellate Streblomastix strix and complex community of Bacteroidetes bacteria on its surface.</title>
        <authorList>
            <person name="Treitli S.C."/>
            <person name="Kolisko M."/>
            <person name="Husnik F."/>
            <person name="Keeling P."/>
            <person name="Hampl V."/>
        </authorList>
    </citation>
    <scope>NUCLEOTIDE SEQUENCE [LARGE SCALE GENOMIC DNA]</scope>
    <source>
        <strain evidence="5">ST1C</strain>
    </source>
</reference>
<feature type="compositionally biased region" description="Acidic residues" evidence="3">
    <location>
        <begin position="302"/>
        <end position="313"/>
    </location>
</feature>
<name>A0A5J4X476_9EUKA</name>
<dbReference type="InterPro" id="IPR031327">
    <property type="entry name" value="MCM"/>
</dbReference>
<dbReference type="GO" id="GO:0006271">
    <property type="term" value="P:DNA strand elongation involved in DNA replication"/>
    <property type="evidence" value="ECO:0007669"/>
    <property type="project" value="TreeGrafter"/>
</dbReference>
<dbReference type="PANTHER" id="PTHR11630">
    <property type="entry name" value="DNA REPLICATION LICENSING FACTOR MCM FAMILY MEMBER"/>
    <property type="match status" value="1"/>
</dbReference>
<accession>A0A5J4X476</accession>
<dbReference type="InterPro" id="IPR027417">
    <property type="entry name" value="P-loop_NTPase"/>
</dbReference>
<dbReference type="Pfam" id="PF00493">
    <property type="entry name" value="MCM"/>
    <property type="match status" value="1"/>
</dbReference>
<dbReference type="Gene3D" id="2.20.28.10">
    <property type="match status" value="1"/>
</dbReference>
<evidence type="ECO:0000313" key="5">
    <source>
        <dbReference type="EMBL" id="KAA6402010.1"/>
    </source>
</evidence>
<dbReference type="InterPro" id="IPR001208">
    <property type="entry name" value="MCM_dom"/>
</dbReference>
<dbReference type="SMART" id="SM00350">
    <property type="entry name" value="MCM"/>
    <property type="match status" value="1"/>
</dbReference>
<dbReference type="EMBL" id="SNRW01000297">
    <property type="protein sequence ID" value="KAA6402010.1"/>
    <property type="molecule type" value="Genomic_DNA"/>
</dbReference>
<dbReference type="PROSITE" id="PS50051">
    <property type="entry name" value="MCM_2"/>
    <property type="match status" value="1"/>
</dbReference>
<dbReference type="SUPFAM" id="SSF52540">
    <property type="entry name" value="P-loop containing nucleoside triphosphate hydrolases"/>
    <property type="match status" value="1"/>
</dbReference>
<dbReference type="InterPro" id="IPR012340">
    <property type="entry name" value="NA-bd_OB-fold"/>
</dbReference>
<dbReference type="GO" id="GO:0003697">
    <property type="term" value="F:single-stranded DNA binding"/>
    <property type="evidence" value="ECO:0007669"/>
    <property type="project" value="TreeGrafter"/>
</dbReference>
<dbReference type="GO" id="GO:0005634">
    <property type="term" value="C:nucleus"/>
    <property type="evidence" value="ECO:0007669"/>
    <property type="project" value="TreeGrafter"/>
</dbReference>
<proteinExistence type="predicted"/>
<sequence length="453" mass="50564">MANYTGTLQAIVASEEIRLQIMQILEGKRKRVIFDLDDIRKQHDELAHIILTDPVSLLQHFRNALRFATEGEFNNYPSPKYKLPDGDIPFGFIGSFGRRSCTPRGLSSLFINSMVKIEGIITKVSMPHPKISMTTHYCEATRTVYYREYNDQFSLKGIPTSSVIPISDENGNELSLEFGYSKYIDFQTVTLQEMPERAPPGELSRSIDIILTDDLVDRVKAGDRVHIVGVCKGVSRRTGSSQSQVLPIIVIANCVMQQHSTSFDVLTPIERYAIRKLTKGAQEMRLTSLDYEVEGNNKKQQDDDDDDEDEEEEETRKRKGRKSTKQTPKKSSNKKNKQPSSSSIQQSSIQKGLLGRRELLTLLSRSIAPFIYGQERLKEAVLMMLIGGVEKSVGNLGNTHLRGDINMLLVGDPSTAKSQMLRFVSKIAPVAVMTTGRGSTGVGLTAAVVTDQE</sequence>
<dbReference type="InterPro" id="IPR033762">
    <property type="entry name" value="MCM_OB"/>
</dbReference>
<evidence type="ECO:0000256" key="3">
    <source>
        <dbReference type="SAM" id="MobiDB-lite"/>
    </source>
</evidence>
<dbReference type="PANTHER" id="PTHR11630:SF46">
    <property type="entry name" value="DNA REPLICATION LICENSING FACTOR MCM3-RELATED"/>
    <property type="match status" value="1"/>
</dbReference>
<dbReference type="Proteomes" id="UP000324800">
    <property type="component" value="Unassembled WGS sequence"/>
</dbReference>
<keyword evidence="1" id="KW-0547">Nucleotide-binding</keyword>
<dbReference type="OrthoDB" id="1882346at2759"/>
<feature type="compositionally biased region" description="Basic residues" evidence="3">
    <location>
        <begin position="317"/>
        <end position="337"/>
    </location>
</feature>